<comment type="caution">
    <text evidence="1">The sequence shown here is derived from an EMBL/GenBank/DDBJ whole genome shotgun (WGS) entry which is preliminary data.</text>
</comment>
<feature type="non-terminal residue" evidence="1">
    <location>
        <position position="1"/>
    </location>
</feature>
<dbReference type="EMBL" id="BMAW01030279">
    <property type="protein sequence ID" value="GFU15720.1"/>
    <property type="molecule type" value="Genomic_DNA"/>
</dbReference>
<evidence type="ECO:0000313" key="1">
    <source>
        <dbReference type="EMBL" id="GFU15720.1"/>
    </source>
</evidence>
<proteinExistence type="predicted"/>
<evidence type="ECO:0000313" key="2">
    <source>
        <dbReference type="Proteomes" id="UP000887013"/>
    </source>
</evidence>
<name>A0A8X6QDC6_NEPPI</name>
<organism evidence="1 2">
    <name type="scientific">Nephila pilipes</name>
    <name type="common">Giant wood spider</name>
    <name type="synonym">Nephila maculata</name>
    <dbReference type="NCBI Taxonomy" id="299642"/>
    <lineage>
        <taxon>Eukaryota</taxon>
        <taxon>Metazoa</taxon>
        <taxon>Ecdysozoa</taxon>
        <taxon>Arthropoda</taxon>
        <taxon>Chelicerata</taxon>
        <taxon>Arachnida</taxon>
        <taxon>Araneae</taxon>
        <taxon>Araneomorphae</taxon>
        <taxon>Entelegynae</taxon>
        <taxon>Araneoidea</taxon>
        <taxon>Nephilidae</taxon>
        <taxon>Nephila</taxon>
    </lineage>
</organism>
<accession>A0A8X6QDC6</accession>
<protein>
    <submittedName>
        <fullName evidence="1">Uncharacterized protein</fullName>
    </submittedName>
</protein>
<reference evidence="1" key="1">
    <citation type="submission" date="2020-08" db="EMBL/GenBank/DDBJ databases">
        <title>Multicomponent nature underlies the extraordinary mechanical properties of spider dragline silk.</title>
        <authorList>
            <person name="Kono N."/>
            <person name="Nakamura H."/>
            <person name="Mori M."/>
            <person name="Yoshida Y."/>
            <person name="Ohtoshi R."/>
            <person name="Malay A.D."/>
            <person name="Moran D.A.P."/>
            <person name="Tomita M."/>
            <person name="Numata K."/>
            <person name="Arakawa K."/>
        </authorList>
    </citation>
    <scope>NUCLEOTIDE SEQUENCE</scope>
</reference>
<dbReference type="AlphaFoldDB" id="A0A8X6QDC6"/>
<dbReference type="Proteomes" id="UP000887013">
    <property type="component" value="Unassembled WGS sequence"/>
</dbReference>
<gene>
    <name evidence="1" type="ORF">NPIL_21771</name>
</gene>
<keyword evidence="2" id="KW-1185">Reference proteome</keyword>
<sequence length="42" mass="4253">IDPNALPGGACGMSGGLARTDMRYGTMGSSHPCGGRLMDGRK</sequence>